<dbReference type="Gene3D" id="3.20.20.80">
    <property type="entry name" value="Glycosidases"/>
    <property type="match status" value="1"/>
</dbReference>
<gene>
    <name evidence="8" type="ORF">sscle_03g026500</name>
</gene>
<dbReference type="AlphaFoldDB" id="A0A1D9PYW1"/>
<reference evidence="9" key="1">
    <citation type="journal article" date="2017" name="Genome Biol. Evol.">
        <title>The complete genome sequence of the phytopathogenic fungus Sclerotinia sclerotiorum reveals insights into the genome architecture of broad host range pathogens.</title>
        <authorList>
            <person name="Derbyshire M."/>
            <person name="Denton-Giles M."/>
            <person name="Hegedus D."/>
            <person name="Seifbarghy S."/>
            <person name="Rollins J."/>
            <person name="van Kan J."/>
            <person name="Seidl M.F."/>
            <person name="Faino L."/>
            <person name="Mbengue M."/>
            <person name="Navaud O."/>
            <person name="Raffaele S."/>
            <person name="Hammond-Kosack K."/>
            <person name="Heard S."/>
            <person name="Oliver R."/>
        </authorList>
    </citation>
    <scope>NUCLEOTIDE SEQUENCE [LARGE SCALE GENOMIC DNA]</scope>
    <source>
        <strain evidence="9">ATCC 18683 / 1980 / Ss-1</strain>
    </source>
</reference>
<evidence type="ECO:0000256" key="4">
    <source>
        <dbReference type="PROSITE-ProRule" id="PRU01100"/>
    </source>
</evidence>
<dbReference type="PANTHER" id="PTHR40079:SF6">
    <property type="entry name" value="GH26 DOMAIN-CONTAINING PROTEIN"/>
    <property type="match status" value="1"/>
</dbReference>
<evidence type="ECO:0000256" key="3">
    <source>
        <dbReference type="ARBA" id="ARBA00023295"/>
    </source>
</evidence>
<feature type="domain" description="GH26" evidence="7">
    <location>
        <begin position="26"/>
        <end position="312"/>
    </location>
</feature>
<organism evidence="8 9">
    <name type="scientific">Sclerotinia sclerotiorum (strain ATCC 18683 / 1980 / Ss-1)</name>
    <name type="common">White mold</name>
    <name type="synonym">Whetzelinia sclerotiorum</name>
    <dbReference type="NCBI Taxonomy" id="665079"/>
    <lineage>
        <taxon>Eukaryota</taxon>
        <taxon>Fungi</taxon>
        <taxon>Dikarya</taxon>
        <taxon>Ascomycota</taxon>
        <taxon>Pezizomycotina</taxon>
        <taxon>Leotiomycetes</taxon>
        <taxon>Helotiales</taxon>
        <taxon>Sclerotiniaceae</taxon>
        <taxon>Sclerotinia</taxon>
    </lineage>
</organism>
<keyword evidence="6" id="KW-0732">Signal</keyword>
<dbReference type="SUPFAM" id="SSF51445">
    <property type="entry name" value="(Trans)glycosidases"/>
    <property type="match status" value="1"/>
</dbReference>
<feature type="active site" description="Nucleophile" evidence="4">
    <location>
        <position position="252"/>
    </location>
</feature>
<evidence type="ECO:0000259" key="7">
    <source>
        <dbReference type="PROSITE" id="PS51764"/>
    </source>
</evidence>
<dbReference type="GO" id="GO:0016985">
    <property type="term" value="F:mannan endo-1,4-beta-mannosidase activity"/>
    <property type="evidence" value="ECO:0007669"/>
    <property type="project" value="InterPro"/>
</dbReference>
<feature type="signal peptide" evidence="6">
    <location>
        <begin position="1"/>
        <end position="18"/>
    </location>
</feature>
<dbReference type="Proteomes" id="UP000177798">
    <property type="component" value="Chromosome 3"/>
</dbReference>
<feature type="compositionally biased region" description="Low complexity" evidence="5">
    <location>
        <begin position="325"/>
        <end position="341"/>
    </location>
</feature>
<dbReference type="VEuPathDB" id="FungiDB:sscle_03g026500"/>
<evidence type="ECO:0000256" key="2">
    <source>
        <dbReference type="ARBA" id="ARBA00022801"/>
    </source>
</evidence>
<evidence type="ECO:0000256" key="6">
    <source>
        <dbReference type="SAM" id="SignalP"/>
    </source>
</evidence>
<feature type="active site" description="Proton donor" evidence="4">
    <location>
        <position position="150"/>
    </location>
</feature>
<dbReference type="PANTHER" id="PTHR40079">
    <property type="entry name" value="MANNAN ENDO-1,4-BETA-MANNOSIDASE E-RELATED"/>
    <property type="match status" value="1"/>
</dbReference>
<proteinExistence type="inferred from homology"/>
<protein>
    <recommendedName>
        <fullName evidence="7">GH26 domain-containing protein</fullName>
    </recommendedName>
</protein>
<evidence type="ECO:0000313" key="8">
    <source>
        <dbReference type="EMBL" id="APA07880.1"/>
    </source>
</evidence>
<feature type="region of interest" description="Disordered" evidence="5">
    <location>
        <begin position="320"/>
        <end position="341"/>
    </location>
</feature>
<dbReference type="Pfam" id="PF02156">
    <property type="entry name" value="Glyco_hydro_26"/>
    <property type="match status" value="1"/>
</dbReference>
<comment type="similarity">
    <text evidence="1 4">Belongs to the glycosyl hydrolase 26 family.</text>
</comment>
<evidence type="ECO:0000256" key="5">
    <source>
        <dbReference type="SAM" id="MobiDB-lite"/>
    </source>
</evidence>
<feature type="chain" id="PRO_5009444981" description="GH26 domain-containing protein" evidence="6">
    <location>
        <begin position="19"/>
        <end position="468"/>
    </location>
</feature>
<dbReference type="InterPro" id="IPR000805">
    <property type="entry name" value="Glyco_hydro_26"/>
</dbReference>
<keyword evidence="3 4" id="KW-0326">Glycosidase</keyword>
<sequence length="468" mass="49212">MKSTYFLSGAAIVSAVSALATPQLSVEKRAGVDGLPSDGIVSNGVAFGFLPSDGYQVASPAYTMSQINSKLGGKASTYGWYAQITSSTFDGSQLLERLDDIVASGAVFQPAVMPYIQFSQVSSSVASQVASVLEQFTAKGVEVWLRFGHEMNYYVTSGTYHGTADEFVTAWKNIHAAVSSNPKIKMYWSPNVDTSDAPVAPYWPGASYVDIVGVDCYPSSDSALSSSAFSNCYSNFYKTYSAAYNIPFAIGETGYAGSSGNTAWLSQLVNQNMCDYPNYIAASWFEYNKEADFLIVEGSSSILSSTQNLLLHNTKTGCGSGGSLPSTTPKSTAPTTTKPASPTGTCTWGCEGWDCSSSSPCSGGRTCQSGICHQPTCTWGCEGWDCSSSSPCSGGRTCQSGYCHPAPSCTWGCAGWDCSASSPCNTGLTCQSGYCHSPASCTWGCEGWDCSASSPCSGILTCQSGYCH</sequence>
<dbReference type="GO" id="GO:0006080">
    <property type="term" value="P:substituted mannan metabolic process"/>
    <property type="evidence" value="ECO:0007669"/>
    <property type="project" value="InterPro"/>
</dbReference>
<accession>A0A1D9PYW1</accession>
<evidence type="ECO:0000313" key="9">
    <source>
        <dbReference type="Proteomes" id="UP000177798"/>
    </source>
</evidence>
<dbReference type="PROSITE" id="PS51764">
    <property type="entry name" value="GH26"/>
    <property type="match status" value="1"/>
</dbReference>
<dbReference type="OrthoDB" id="428177at2759"/>
<name>A0A1D9PYW1_SCLS1</name>
<dbReference type="InterPro" id="IPR017853">
    <property type="entry name" value="GH"/>
</dbReference>
<dbReference type="InterPro" id="IPR022790">
    <property type="entry name" value="GH26_dom"/>
</dbReference>
<keyword evidence="2 4" id="KW-0378">Hydrolase</keyword>
<evidence type="ECO:0000256" key="1">
    <source>
        <dbReference type="ARBA" id="ARBA00007754"/>
    </source>
</evidence>
<dbReference type="EMBL" id="CP017816">
    <property type="protein sequence ID" value="APA07880.1"/>
    <property type="molecule type" value="Genomic_DNA"/>
</dbReference>